<name>A0ABY6FT43_9MICC</name>
<evidence type="ECO:0000313" key="2">
    <source>
        <dbReference type="Proteomes" id="UP001063368"/>
    </source>
</evidence>
<organism evidence="1 2">
    <name type="scientific">Arthrobacter koreensis</name>
    <dbReference type="NCBI Taxonomy" id="199136"/>
    <lineage>
        <taxon>Bacteria</taxon>
        <taxon>Bacillati</taxon>
        <taxon>Actinomycetota</taxon>
        <taxon>Actinomycetes</taxon>
        <taxon>Micrococcales</taxon>
        <taxon>Micrococcaceae</taxon>
        <taxon>Arthrobacter</taxon>
    </lineage>
</organism>
<dbReference type="EMBL" id="CP106856">
    <property type="protein sequence ID" value="UYB36395.1"/>
    <property type="molecule type" value="Genomic_DNA"/>
</dbReference>
<protein>
    <submittedName>
        <fullName evidence="1">Uncharacterized protein</fullName>
    </submittedName>
</protein>
<gene>
    <name evidence="1" type="ORF">N9A08_01515</name>
</gene>
<dbReference type="RefSeq" id="WP_263128083.1">
    <property type="nucleotide sequence ID" value="NZ_CP106856.1"/>
</dbReference>
<proteinExistence type="predicted"/>
<dbReference type="Proteomes" id="UP001063368">
    <property type="component" value="Chromosome"/>
</dbReference>
<accession>A0ABY6FT43</accession>
<keyword evidence="2" id="KW-1185">Reference proteome</keyword>
<sequence>MMMDGGQDMMVASFWLCAWMDTYLQAVEGGDAPGQENSMAYLSRYTGLPAIQTFFLDREVFDSRVIATAQAGDPTNLRNEFQSCGAYRG</sequence>
<reference evidence="1" key="1">
    <citation type="submission" date="2022-09" db="EMBL/GenBank/DDBJ databases">
        <authorList>
            <person name="Li D."/>
            <person name="Cheng J."/>
            <person name="Li Y."/>
        </authorList>
    </citation>
    <scope>NUCLEOTIDE SEQUENCE</scope>
    <source>
        <strain evidence="1">DL</strain>
    </source>
</reference>
<evidence type="ECO:0000313" key="1">
    <source>
        <dbReference type="EMBL" id="UYB36395.1"/>
    </source>
</evidence>